<dbReference type="Proteomes" id="UP001595900">
    <property type="component" value="Unassembled WGS sequence"/>
</dbReference>
<dbReference type="InterPro" id="IPR015943">
    <property type="entry name" value="WD40/YVTN_repeat-like_dom_sf"/>
</dbReference>
<feature type="chain" id="PRO_5046477582" evidence="2">
    <location>
        <begin position="31"/>
        <end position="377"/>
    </location>
</feature>
<dbReference type="PANTHER" id="PTHR30344">
    <property type="entry name" value="6-PHOSPHOGLUCONOLACTONASE-RELATED"/>
    <property type="match status" value="1"/>
</dbReference>
<evidence type="ECO:0000313" key="3">
    <source>
        <dbReference type="EMBL" id="MFC4242710.1"/>
    </source>
</evidence>
<dbReference type="PANTHER" id="PTHR30344:SF1">
    <property type="entry name" value="6-PHOSPHOGLUCONOLACTONASE"/>
    <property type="match status" value="1"/>
</dbReference>
<evidence type="ECO:0000313" key="4">
    <source>
        <dbReference type="Proteomes" id="UP001595900"/>
    </source>
</evidence>
<organism evidence="3 4">
    <name type="scientific">Gryllotalpicola reticulitermitis</name>
    <dbReference type="NCBI Taxonomy" id="1184153"/>
    <lineage>
        <taxon>Bacteria</taxon>
        <taxon>Bacillati</taxon>
        <taxon>Actinomycetota</taxon>
        <taxon>Actinomycetes</taxon>
        <taxon>Micrococcales</taxon>
        <taxon>Microbacteriaceae</taxon>
        <taxon>Gryllotalpicola</taxon>
    </lineage>
</organism>
<dbReference type="EMBL" id="JBHSCN010000003">
    <property type="protein sequence ID" value="MFC4242710.1"/>
    <property type="molecule type" value="Genomic_DNA"/>
</dbReference>
<dbReference type="InterPro" id="IPR050282">
    <property type="entry name" value="Cycloisomerase_2"/>
</dbReference>
<keyword evidence="4" id="KW-1185">Reference proteome</keyword>
<accession>A0ABV8Q2R5</accession>
<dbReference type="Gene3D" id="2.130.10.10">
    <property type="entry name" value="YVTN repeat-like/Quinoprotein amine dehydrogenase"/>
    <property type="match status" value="3"/>
</dbReference>
<dbReference type="SUPFAM" id="SSF75011">
    <property type="entry name" value="3-carboxy-cis,cis-mucoante lactonizing enzyme"/>
    <property type="match status" value="1"/>
</dbReference>
<sequence>MKTIARLGIATATIAATAAFVGFGAGAADAAPARHPAPVGTVFVQNDATTGNQVVGYDRFADGTLRQSGVFATGGKGVALGGSVVDHLASESSLARAGRNVFAVNAGSDTITSFAVRGDRLESRQVVGSGGDAPVSIAAHGDLVYVLNARGGGSIQGYLDLGGRLVAVPGWHRDLGFNPNATPEFTSTPAQIAFTPDGSKVVVSTKGDSSSFDVFPLGVRGPAATPVVSTFAGDVPFGFQFDATGQLIASEAGPNAVASFTVHQNGAVTKDAEQATGQQATCWIVVDGTRVYASNAGSGTLSGYTAGRTGALTPIGTTATDAGTTDAAVSADGRYLYVQTGAAGIVDEYQVAATGALHEIGSVTVPNGVGGEGIVAN</sequence>
<gene>
    <name evidence="3" type="ORF">ACFOYW_04930</name>
</gene>
<evidence type="ECO:0000256" key="2">
    <source>
        <dbReference type="SAM" id="SignalP"/>
    </source>
</evidence>
<dbReference type="RefSeq" id="WP_390227607.1">
    <property type="nucleotide sequence ID" value="NZ_JBHSCN010000003.1"/>
</dbReference>
<evidence type="ECO:0000256" key="1">
    <source>
        <dbReference type="ARBA" id="ARBA00005564"/>
    </source>
</evidence>
<comment type="similarity">
    <text evidence="1">Belongs to the cycloisomerase 2 family.</text>
</comment>
<keyword evidence="2" id="KW-0732">Signal</keyword>
<protein>
    <submittedName>
        <fullName evidence="3">Lactonase family protein</fullName>
    </submittedName>
</protein>
<proteinExistence type="inferred from homology"/>
<name>A0ABV8Q2R5_9MICO</name>
<reference evidence="4" key="1">
    <citation type="journal article" date="2019" name="Int. J. Syst. Evol. Microbiol.">
        <title>The Global Catalogue of Microorganisms (GCM) 10K type strain sequencing project: providing services to taxonomists for standard genome sequencing and annotation.</title>
        <authorList>
            <consortium name="The Broad Institute Genomics Platform"/>
            <consortium name="The Broad Institute Genome Sequencing Center for Infectious Disease"/>
            <person name="Wu L."/>
            <person name="Ma J."/>
        </authorList>
    </citation>
    <scope>NUCLEOTIDE SEQUENCE [LARGE SCALE GENOMIC DNA]</scope>
    <source>
        <strain evidence="4">CGMCC 1.10363</strain>
    </source>
</reference>
<comment type="caution">
    <text evidence="3">The sequence shown here is derived from an EMBL/GenBank/DDBJ whole genome shotgun (WGS) entry which is preliminary data.</text>
</comment>
<dbReference type="InterPro" id="IPR019405">
    <property type="entry name" value="Lactonase_7-beta_prop"/>
</dbReference>
<feature type="signal peptide" evidence="2">
    <location>
        <begin position="1"/>
        <end position="30"/>
    </location>
</feature>
<dbReference type="Pfam" id="PF10282">
    <property type="entry name" value="Lactonase"/>
    <property type="match status" value="1"/>
</dbReference>